<organism evidence="1 2">
    <name type="scientific">Trifolium medium</name>
    <dbReference type="NCBI Taxonomy" id="97028"/>
    <lineage>
        <taxon>Eukaryota</taxon>
        <taxon>Viridiplantae</taxon>
        <taxon>Streptophyta</taxon>
        <taxon>Embryophyta</taxon>
        <taxon>Tracheophyta</taxon>
        <taxon>Spermatophyta</taxon>
        <taxon>Magnoliopsida</taxon>
        <taxon>eudicotyledons</taxon>
        <taxon>Gunneridae</taxon>
        <taxon>Pentapetalae</taxon>
        <taxon>rosids</taxon>
        <taxon>fabids</taxon>
        <taxon>Fabales</taxon>
        <taxon>Fabaceae</taxon>
        <taxon>Papilionoideae</taxon>
        <taxon>50 kb inversion clade</taxon>
        <taxon>NPAAA clade</taxon>
        <taxon>Hologalegina</taxon>
        <taxon>IRL clade</taxon>
        <taxon>Trifolieae</taxon>
        <taxon>Trifolium</taxon>
    </lineage>
</organism>
<comment type="caution">
    <text evidence="1">The sequence shown here is derived from an EMBL/GenBank/DDBJ whole genome shotgun (WGS) entry which is preliminary data.</text>
</comment>
<sequence>MSSDNFLGWVGVFSGGLEPK</sequence>
<evidence type="ECO:0000313" key="1">
    <source>
        <dbReference type="EMBL" id="MCI49194.1"/>
    </source>
</evidence>
<feature type="non-terminal residue" evidence="1">
    <location>
        <position position="20"/>
    </location>
</feature>
<reference evidence="1 2" key="1">
    <citation type="journal article" date="2018" name="Front. Plant Sci.">
        <title>Red Clover (Trifolium pratense) and Zigzag Clover (T. medium) - A Picture of Genomic Similarities and Differences.</title>
        <authorList>
            <person name="Dluhosova J."/>
            <person name="Istvanek J."/>
            <person name="Nedelnik J."/>
            <person name="Repkova J."/>
        </authorList>
    </citation>
    <scope>NUCLEOTIDE SEQUENCE [LARGE SCALE GENOMIC DNA]</scope>
    <source>
        <strain evidence="2">cv. 10/8</strain>
        <tissue evidence="1">Leaf</tissue>
    </source>
</reference>
<name>A0A392SLX5_9FABA</name>
<dbReference type="Proteomes" id="UP000265520">
    <property type="component" value="Unassembled WGS sequence"/>
</dbReference>
<evidence type="ECO:0000313" key="2">
    <source>
        <dbReference type="Proteomes" id="UP000265520"/>
    </source>
</evidence>
<dbReference type="AlphaFoldDB" id="A0A392SLX5"/>
<proteinExistence type="predicted"/>
<protein>
    <submittedName>
        <fullName evidence="1">Uncharacterized protein</fullName>
    </submittedName>
</protein>
<accession>A0A392SLX5</accession>
<dbReference type="EMBL" id="LXQA010397529">
    <property type="protein sequence ID" value="MCI49194.1"/>
    <property type="molecule type" value="Genomic_DNA"/>
</dbReference>
<keyword evidence="2" id="KW-1185">Reference proteome</keyword>